<sequence length="141" mass="16951">MLNTNQITSYIYSQRERIENAMSSEYLTSSNDNSRMRVIPSQFVGMPSVEEMIDDIMFNCINGKWAKRGFETENHLNRYIYTSLHRRIKAFSKLYYLNNIPKLTQEEREYWHDFTRDFFNDILTFINQEVKDTSLIPKPQK</sequence>
<name>X0X0Q0_9ZZZZ</name>
<feature type="non-terminal residue" evidence="1">
    <location>
        <position position="141"/>
    </location>
</feature>
<evidence type="ECO:0000313" key="1">
    <source>
        <dbReference type="EMBL" id="GAG28997.1"/>
    </source>
</evidence>
<comment type="caution">
    <text evidence="1">The sequence shown here is derived from an EMBL/GenBank/DDBJ whole genome shotgun (WGS) entry which is preliminary data.</text>
</comment>
<reference evidence="1" key="1">
    <citation type="journal article" date="2014" name="Front. Microbiol.">
        <title>High frequency of phylogenetically diverse reductive dehalogenase-homologous genes in deep subseafloor sedimentary metagenomes.</title>
        <authorList>
            <person name="Kawai M."/>
            <person name="Futagami T."/>
            <person name="Toyoda A."/>
            <person name="Takaki Y."/>
            <person name="Nishi S."/>
            <person name="Hori S."/>
            <person name="Arai W."/>
            <person name="Tsubouchi T."/>
            <person name="Morono Y."/>
            <person name="Uchiyama I."/>
            <person name="Ito T."/>
            <person name="Fujiyama A."/>
            <person name="Inagaki F."/>
            <person name="Takami H."/>
        </authorList>
    </citation>
    <scope>NUCLEOTIDE SEQUENCE</scope>
    <source>
        <strain evidence="1">Expedition CK06-06</strain>
    </source>
</reference>
<organism evidence="1">
    <name type="scientific">marine sediment metagenome</name>
    <dbReference type="NCBI Taxonomy" id="412755"/>
    <lineage>
        <taxon>unclassified sequences</taxon>
        <taxon>metagenomes</taxon>
        <taxon>ecological metagenomes</taxon>
    </lineage>
</organism>
<dbReference type="AlphaFoldDB" id="X0X0Q0"/>
<gene>
    <name evidence="1" type="ORF">S01H1_73348</name>
</gene>
<dbReference type="EMBL" id="BARS01049008">
    <property type="protein sequence ID" value="GAG28997.1"/>
    <property type="molecule type" value="Genomic_DNA"/>
</dbReference>
<accession>X0X0Q0</accession>
<protein>
    <submittedName>
        <fullName evidence="1">Uncharacterized protein</fullName>
    </submittedName>
</protein>
<proteinExistence type="predicted"/>